<dbReference type="PANTHER" id="PTHR43318:SF1">
    <property type="entry name" value="POLYSACCHARIDE BIOSYNTHESIS PROTEIN EPSC-RELATED"/>
    <property type="match status" value="1"/>
</dbReference>
<keyword evidence="5" id="KW-1185">Reference proteome</keyword>
<dbReference type="Pfam" id="PF02719">
    <property type="entry name" value="Polysacc_synt_2"/>
    <property type="match status" value="1"/>
</dbReference>
<dbReference type="SUPFAM" id="SSF51735">
    <property type="entry name" value="NAD(P)-binding Rossmann-fold domains"/>
    <property type="match status" value="2"/>
</dbReference>
<dbReference type="Gene3D" id="3.40.50.720">
    <property type="entry name" value="NAD(P)-binding Rossmann-like Domain"/>
    <property type="match status" value="2"/>
</dbReference>
<evidence type="ECO:0000256" key="2">
    <source>
        <dbReference type="SAM" id="Phobius"/>
    </source>
</evidence>
<evidence type="ECO:0000313" key="5">
    <source>
        <dbReference type="Proteomes" id="UP000547011"/>
    </source>
</evidence>
<name>A0A7W6IKM5_9HYPH</name>
<keyword evidence="2" id="KW-0472">Membrane</keyword>
<feature type="transmembrane region" description="Helical" evidence="2">
    <location>
        <begin position="85"/>
        <end position="106"/>
    </location>
</feature>
<evidence type="ECO:0000256" key="1">
    <source>
        <dbReference type="ARBA" id="ARBA00007430"/>
    </source>
</evidence>
<feature type="transmembrane region" description="Helical" evidence="2">
    <location>
        <begin position="121"/>
        <end position="143"/>
    </location>
</feature>
<gene>
    <name evidence="4" type="ORF">GGR20_000923</name>
</gene>
<evidence type="ECO:0000313" key="4">
    <source>
        <dbReference type="EMBL" id="MBB4051305.1"/>
    </source>
</evidence>
<dbReference type="CDD" id="cd05237">
    <property type="entry name" value="UDP_invert_4-6DH_SDR_e"/>
    <property type="match status" value="1"/>
</dbReference>
<dbReference type="InterPro" id="IPR036291">
    <property type="entry name" value="NAD(P)-bd_dom_sf"/>
</dbReference>
<feature type="transmembrane region" description="Helical" evidence="2">
    <location>
        <begin position="54"/>
        <end position="73"/>
    </location>
</feature>
<dbReference type="AlphaFoldDB" id="A0A7W6IKM5"/>
<evidence type="ECO:0000259" key="3">
    <source>
        <dbReference type="Pfam" id="PF02719"/>
    </source>
</evidence>
<organism evidence="4 5">
    <name type="scientific">Devosia subaequoris</name>
    <dbReference type="NCBI Taxonomy" id="395930"/>
    <lineage>
        <taxon>Bacteria</taxon>
        <taxon>Pseudomonadati</taxon>
        <taxon>Pseudomonadota</taxon>
        <taxon>Alphaproteobacteria</taxon>
        <taxon>Hyphomicrobiales</taxon>
        <taxon>Devosiaceae</taxon>
        <taxon>Devosia</taxon>
    </lineage>
</organism>
<proteinExistence type="inferred from homology"/>
<dbReference type="InterPro" id="IPR051203">
    <property type="entry name" value="Polysaccharide_Synthase-Rel"/>
</dbReference>
<comment type="similarity">
    <text evidence="1">Belongs to the polysaccharide synthase family.</text>
</comment>
<accession>A0A7W6IKM5</accession>
<keyword evidence="2" id="KW-1133">Transmembrane helix</keyword>
<protein>
    <submittedName>
        <fullName evidence="4">FlaA1/EpsC-like NDP-sugar epimerase</fullName>
    </submittedName>
</protein>
<dbReference type="InterPro" id="IPR003869">
    <property type="entry name" value="Polysac_CapD-like"/>
</dbReference>
<dbReference type="Proteomes" id="UP000547011">
    <property type="component" value="Unassembled WGS sequence"/>
</dbReference>
<dbReference type="Pfam" id="PF13727">
    <property type="entry name" value="CoA_binding_3"/>
    <property type="match status" value="1"/>
</dbReference>
<dbReference type="PANTHER" id="PTHR43318">
    <property type="entry name" value="UDP-N-ACETYLGLUCOSAMINE 4,6-DEHYDRATASE"/>
    <property type="match status" value="1"/>
</dbReference>
<comment type="caution">
    <text evidence="4">The sequence shown here is derived from an EMBL/GenBank/DDBJ whole genome shotgun (WGS) entry which is preliminary data.</text>
</comment>
<reference evidence="4 5" key="1">
    <citation type="submission" date="2020-08" db="EMBL/GenBank/DDBJ databases">
        <title>Genomic Encyclopedia of Type Strains, Phase IV (KMG-IV): sequencing the most valuable type-strain genomes for metagenomic binning, comparative biology and taxonomic classification.</title>
        <authorList>
            <person name="Goeker M."/>
        </authorList>
    </citation>
    <scope>NUCLEOTIDE SEQUENCE [LARGE SCALE GENOMIC DNA]</scope>
    <source>
        <strain evidence="4 5">DSM 23447</strain>
    </source>
</reference>
<keyword evidence="2" id="KW-0812">Transmembrane</keyword>
<feature type="domain" description="Polysaccharide biosynthesis protein CapD-like" evidence="3">
    <location>
        <begin position="292"/>
        <end position="584"/>
    </location>
</feature>
<feature type="transmembrane region" description="Helical" evidence="2">
    <location>
        <begin position="20"/>
        <end position="39"/>
    </location>
</feature>
<dbReference type="EMBL" id="JACIEW010000001">
    <property type="protein sequence ID" value="MBB4051305.1"/>
    <property type="molecule type" value="Genomic_DNA"/>
</dbReference>
<sequence>MISTNALTTKIINLPRPVKLAALICIDFVGLSTAIWLSYCLRYGVFFVPDESQLILIAAGPIIAIPIFIRMGLYRAVIRYMPDRAIWAMLRAMSLAALAWVCLVFVTEMAGTGLVPRSVPFLYWIVGGLIVVSSRFAAQYILWGRRDDKLQVAQIVIYGAGEAGVQLAGAMRTQGNRLVAGFLDNDPRLIGRDVAGIRVYDPEYLPVLISNMGIREVILSMPSVGGEQRKQIVKDLTAYPVKIRTLPPISDLLAGNYMVNQIRDIDIDELLGRSSVPADKALLAGMIEGRSILVTGAGGSIGSELCRLILEWKPRLLVLYEQNEYALYTIDKSLKAFGIANIKSVLASIIDEEALRRSIIENSIDVVFHAAAHKHVPLVESNVFEGVRNNVFGSLTASRVAYECGVKDFVLISSDKAVRPTNVMGATKRWAELIVHNYALRCLEAGTGQKFCAVRFGNVLGSNGSVVPLFKEQIAAGGPVTITDKRMTRFFMSIHEAAELIVQAGALSQGGDIFLLEMGEPVLIVDLAKNMIQLAGHKVRDEDNPNGSIEIATVGARPGEKMFEELFYDAASAERTTHPKILRTEGLVHSDELQSRLSCLEAHMLSRDEAALRKALFDVISRYSDGASSLPLKLVAGAGPRPEK</sequence>